<dbReference type="STRING" id="51028.A0A0N4UT38"/>
<evidence type="ECO:0000313" key="10">
    <source>
        <dbReference type="WBParaSite" id="EVEC_0000036001-mRNA-1"/>
    </source>
</evidence>
<dbReference type="InterPro" id="IPR045014">
    <property type="entry name" value="TM41A/B"/>
</dbReference>
<evidence type="ECO:0000256" key="6">
    <source>
        <dbReference type="SAM" id="Phobius"/>
    </source>
</evidence>
<proteinExistence type="inferred from homology"/>
<dbReference type="GO" id="GO:0005789">
    <property type="term" value="C:endoplasmic reticulum membrane"/>
    <property type="evidence" value="ECO:0007669"/>
    <property type="project" value="TreeGrafter"/>
</dbReference>
<evidence type="ECO:0000256" key="3">
    <source>
        <dbReference type="ARBA" id="ARBA00022989"/>
    </source>
</evidence>
<feature type="transmembrane region" description="Helical" evidence="6">
    <location>
        <begin position="61"/>
        <end position="83"/>
    </location>
</feature>
<feature type="transmembrane region" description="Helical" evidence="6">
    <location>
        <begin position="6"/>
        <end position="27"/>
    </location>
</feature>
<dbReference type="PANTHER" id="PTHR43220">
    <property type="match status" value="1"/>
</dbReference>
<sequence length="189" mass="21765">MTEVVNLFSSLCISDITLSLLVLKVIFSEERVDFKLPKNLDDAKRLGLLLSKYKDEHYKTVYFGIATVYILLQSFAIPGSIFLSVLSGYLFPFPLALLLVCTCSACGALMCYFLSYFLGRRLVLTYFRERVEKWQAEVASIDRYLLFYMIFLRVTPILPNWFINLASPIIDVPVPIFFFGTFIGNFFHN</sequence>
<reference evidence="10" key="1">
    <citation type="submission" date="2017-02" db="UniProtKB">
        <authorList>
            <consortium name="WormBaseParasite"/>
        </authorList>
    </citation>
    <scope>IDENTIFICATION</scope>
</reference>
<comment type="similarity">
    <text evidence="5">Belongs to the TMEM41 family.</text>
</comment>
<evidence type="ECO:0000256" key="4">
    <source>
        <dbReference type="ARBA" id="ARBA00023136"/>
    </source>
</evidence>
<keyword evidence="3 6" id="KW-1133">Transmembrane helix</keyword>
<comment type="subcellular location">
    <subcellularLocation>
        <location evidence="1">Membrane</location>
        <topology evidence="1">Multi-pass membrane protein</topology>
    </subcellularLocation>
</comment>
<dbReference type="InterPro" id="IPR032816">
    <property type="entry name" value="VTT_dom"/>
</dbReference>
<feature type="transmembrane region" description="Helical" evidence="6">
    <location>
        <begin position="144"/>
        <end position="163"/>
    </location>
</feature>
<keyword evidence="2 6" id="KW-0812">Transmembrane</keyword>
<keyword evidence="9" id="KW-1185">Reference proteome</keyword>
<organism evidence="10">
    <name type="scientific">Enterobius vermicularis</name>
    <name type="common">Human pinworm</name>
    <dbReference type="NCBI Taxonomy" id="51028"/>
    <lineage>
        <taxon>Eukaryota</taxon>
        <taxon>Metazoa</taxon>
        <taxon>Ecdysozoa</taxon>
        <taxon>Nematoda</taxon>
        <taxon>Chromadorea</taxon>
        <taxon>Rhabditida</taxon>
        <taxon>Spirurina</taxon>
        <taxon>Oxyuridomorpha</taxon>
        <taxon>Oxyuroidea</taxon>
        <taxon>Oxyuridae</taxon>
        <taxon>Enterobius</taxon>
    </lineage>
</organism>
<feature type="transmembrane region" description="Helical" evidence="6">
    <location>
        <begin position="169"/>
        <end position="187"/>
    </location>
</feature>
<keyword evidence="4 6" id="KW-0472">Membrane</keyword>
<dbReference type="OrthoDB" id="3364966at2759"/>
<evidence type="ECO:0000259" key="7">
    <source>
        <dbReference type="Pfam" id="PF09335"/>
    </source>
</evidence>
<evidence type="ECO:0000256" key="1">
    <source>
        <dbReference type="ARBA" id="ARBA00004141"/>
    </source>
</evidence>
<evidence type="ECO:0000256" key="5">
    <source>
        <dbReference type="ARBA" id="ARBA00025797"/>
    </source>
</evidence>
<dbReference type="AlphaFoldDB" id="A0A0N4UT38"/>
<dbReference type="GO" id="GO:0000045">
    <property type="term" value="P:autophagosome assembly"/>
    <property type="evidence" value="ECO:0007669"/>
    <property type="project" value="TreeGrafter"/>
</dbReference>
<feature type="transmembrane region" description="Helical" evidence="6">
    <location>
        <begin position="95"/>
        <end position="118"/>
    </location>
</feature>
<accession>A0A0N4UT38</accession>
<dbReference type="EMBL" id="UXUI01000201">
    <property type="protein sequence ID" value="VDD85110.1"/>
    <property type="molecule type" value="Genomic_DNA"/>
</dbReference>
<evidence type="ECO:0000256" key="2">
    <source>
        <dbReference type="ARBA" id="ARBA00022692"/>
    </source>
</evidence>
<dbReference type="Proteomes" id="UP000274131">
    <property type="component" value="Unassembled WGS sequence"/>
</dbReference>
<protein>
    <submittedName>
        <fullName evidence="10">Transmembrane protein 41B</fullName>
    </submittedName>
</protein>
<feature type="domain" description="VTT" evidence="7">
    <location>
        <begin position="77"/>
        <end position="186"/>
    </location>
</feature>
<evidence type="ECO:0000313" key="8">
    <source>
        <dbReference type="EMBL" id="VDD85110.1"/>
    </source>
</evidence>
<reference evidence="8 9" key="2">
    <citation type="submission" date="2018-10" db="EMBL/GenBank/DDBJ databases">
        <authorList>
            <consortium name="Pathogen Informatics"/>
        </authorList>
    </citation>
    <scope>NUCLEOTIDE SEQUENCE [LARGE SCALE GENOMIC DNA]</scope>
</reference>
<dbReference type="WBParaSite" id="EVEC_0000036001-mRNA-1">
    <property type="protein sequence ID" value="EVEC_0000036001-mRNA-1"/>
    <property type="gene ID" value="EVEC_0000036001"/>
</dbReference>
<dbReference type="Pfam" id="PF09335">
    <property type="entry name" value="VTT_dom"/>
    <property type="match status" value="1"/>
</dbReference>
<evidence type="ECO:0000313" key="9">
    <source>
        <dbReference type="Proteomes" id="UP000274131"/>
    </source>
</evidence>
<name>A0A0N4UT38_ENTVE</name>
<dbReference type="PANTHER" id="PTHR43220:SF18">
    <property type="entry name" value="TRANSMEMBRANE PROTEIN 41B"/>
    <property type="match status" value="1"/>
</dbReference>
<gene>
    <name evidence="8" type="ORF">EVEC_LOCUS253</name>
</gene>